<proteinExistence type="predicted"/>
<sequence>MKALFDWFVTDVAVWIIAGFASWKAINAVKEQKIGNAVMAILLGGAAYYFVKNPTTVFDWVANIFGRAF</sequence>
<accession>A0AAW9DKL6</accession>
<keyword evidence="1" id="KW-0472">Membrane</keyword>
<evidence type="ECO:0000313" key="2">
    <source>
        <dbReference type="EMBL" id="MDX5039099.1"/>
    </source>
</evidence>
<comment type="caution">
    <text evidence="2">The sequence shown here is derived from an EMBL/GenBank/DDBJ whole genome shotgun (WGS) entry which is preliminary data.</text>
</comment>
<feature type="transmembrane region" description="Helical" evidence="1">
    <location>
        <begin position="12"/>
        <end position="29"/>
    </location>
</feature>
<dbReference type="RefSeq" id="WP_044769380.1">
    <property type="nucleotide sequence ID" value="NZ_CECY01000029.1"/>
</dbReference>
<name>A0AAW9DKL6_STRSU</name>
<dbReference type="NCBIfam" id="NF040686">
    <property type="entry name" value="TcpD_dom"/>
    <property type="match status" value="1"/>
</dbReference>
<gene>
    <name evidence="2" type="ORF">SHY70_12650</name>
</gene>
<dbReference type="EMBL" id="JAWWZK010000335">
    <property type="protein sequence ID" value="MDX5039099.1"/>
    <property type="molecule type" value="Genomic_DNA"/>
</dbReference>
<feature type="transmembrane region" description="Helical" evidence="1">
    <location>
        <begin position="34"/>
        <end position="51"/>
    </location>
</feature>
<evidence type="ECO:0000313" key="3">
    <source>
        <dbReference type="Proteomes" id="UP001270004"/>
    </source>
</evidence>
<dbReference type="InterPro" id="IPR049746">
    <property type="entry name" value="TcpD-like_C"/>
</dbReference>
<protein>
    <submittedName>
        <fullName evidence="2">TcpD family membrane protein</fullName>
    </submittedName>
</protein>
<dbReference type="AlphaFoldDB" id="A0AAW9DKL6"/>
<dbReference type="Proteomes" id="UP001270004">
    <property type="component" value="Unassembled WGS sequence"/>
</dbReference>
<keyword evidence="1" id="KW-1133">Transmembrane helix</keyword>
<evidence type="ECO:0000256" key="1">
    <source>
        <dbReference type="SAM" id="Phobius"/>
    </source>
</evidence>
<organism evidence="2 3">
    <name type="scientific">Streptococcus suis</name>
    <dbReference type="NCBI Taxonomy" id="1307"/>
    <lineage>
        <taxon>Bacteria</taxon>
        <taxon>Bacillati</taxon>
        <taxon>Bacillota</taxon>
        <taxon>Bacilli</taxon>
        <taxon>Lactobacillales</taxon>
        <taxon>Streptococcaceae</taxon>
        <taxon>Streptococcus</taxon>
    </lineage>
</organism>
<reference evidence="2" key="1">
    <citation type="submission" date="2023-11" db="EMBL/GenBank/DDBJ databases">
        <title>Antimicrobial resistance in invasive Streptococcus suis isolated in Spain and the associated genetic mechanisms.</title>
        <authorList>
            <person name="Uruen C."/>
            <person name="Arenas J.A."/>
        </authorList>
    </citation>
    <scope>NUCLEOTIDE SEQUENCE</scope>
    <source>
        <strain evidence="2">Ss_70</strain>
    </source>
</reference>
<keyword evidence="1" id="KW-0812">Transmembrane</keyword>